<comment type="caution">
    <text evidence="1">The sequence shown here is derived from an EMBL/GenBank/DDBJ whole genome shotgun (WGS) entry which is preliminary data.</text>
</comment>
<proteinExistence type="predicted"/>
<protein>
    <submittedName>
        <fullName evidence="1">Uncharacterized protein</fullName>
    </submittedName>
</protein>
<keyword evidence="2" id="KW-1185">Reference proteome</keyword>
<reference evidence="1 2" key="1">
    <citation type="journal article" date="2022" name="Hortic Res">
        <title>A haplotype resolved chromosomal level avocado genome allows analysis of novel avocado genes.</title>
        <authorList>
            <person name="Nath O."/>
            <person name="Fletcher S.J."/>
            <person name="Hayward A."/>
            <person name="Shaw L.M."/>
            <person name="Masouleh A.K."/>
            <person name="Furtado A."/>
            <person name="Henry R.J."/>
            <person name="Mitter N."/>
        </authorList>
    </citation>
    <scope>NUCLEOTIDE SEQUENCE [LARGE SCALE GENOMIC DNA]</scope>
    <source>
        <strain evidence="2">cv. Hass</strain>
    </source>
</reference>
<dbReference type="EMBL" id="CM056812">
    <property type="protein sequence ID" value="KAJ8617684.1"/>
    <property type="molecule type" value="Genomic_DNA"/>
</dbReference>
<dbReference type="Proteomes" id="UP001234297">
    <property type="component" value="Chromosome 4"/>
</dbReference>
<name>A0ACC2K9Q9_PERAE</name>
<organism evidence="1 2">
    <name type="scientific">Persea americana</name>
    <name type="common">Avocado</name>
    <dbReference type="NCBI Taxonomy" id="3435"/>
    <lineage>
        <taxon>Eukaryota</taxon>
        <taxon>Viridiplantae</taxon>
        <taxon>Streptophyta</taxon>
        <taxon>Embryophyta</taxon>
        <taxon>Tracheophyta</taxon>
        <taxon>Spermatophyta</taxon>
        <taxon>Magnoliopsida</taxon>
        <taxon>Magnoliidae</taxon>
        <taxon>Laurales</taxon>
        <taxon>Lauraceae</taxon>
        <taxon>Persea</taxon>
    </lineage>
</organism>
<accession>A0ACC2K9Q9</accession>
<evidence type="ECO:0000313" key="1">
    <source>
        <dbReference type="EMBL" id="KAJ8617684.1"/>
    </source>
</evidence>
<gene>
    <name evidence="1" type="ORF">MRB53_013870</name>
</gene>
<sequence>MHAGNAPLSAAPLLHIAWLAGADLHYNAQPTRLLYTAGTSANRVLCTAICWLVLPVHSTHRPVHCCAQLVGPAVMLGTLLLGSI</sequence>
<evidence type="ECO:0000313" key="2">
    <source>
        <dbReference type="Proteomes" id="UP001234297"/>
    </source>
</evidence>